<evidence type="ECO:0000313" key="7">
    <source>
        <dbReference type="EMBL" id="GED98962.1"/>
    </source>
</evidence>
<evidence type="ECO:0000313" key="8">
    <source>
        <dbReference type="Proteomes" id="UP000444980"/>
    </source>
</evidence>
<dbReference type="InterPro" id="IPR007527">
    <property type="entry name" value="Znf_SWIM"/>
</dbReference>
<dbReference type="RefSeq" id="WP_161925568.1">
    <property type="nucleotide sequence ID" value="NZ_BJOU01000001.1"/>
</dbReference>
<keyword evidence="8" id="KW-1185">Reference proteome</keyword>
<keyword evidence="2" id="KW-0862">Zinc</keyword>
<keyword evidence="2" id="KW-0863">Zinc-finger</keyword>
<accession>A0A7M3STS2</accession>
<dbReference type="EMBL" id="BJOU01000001">
    <property type="protein sequence ID" value="GED96046.1"/>
    <property type="molecule type" value="Genomic_DNA"/>
</dbReference>
<dbReference type="SMART" id="SM00487">
    <property type="entry name" value="DEXDc"/>
    <property type="match status" value="1"/>
</dbReference>
<dbReference type="AlphaFoldDB" id="A0A7M3STS2"/>
<dbReference type="InterPro" id="IPR001650">
    <property type="entry name" value="Helicase_C-like"/>
</dbReference>
<dbReference type="InterPro" id="IPR027417">
    <property type="entry name" value="P-loop_NTPase"/>
</dbReference>
<feature type="domain" description="SWIM-type" evidence="3">
    <location>
        <begin position="59"/>
        <end position="99"/>
    </location>
</feature>
<dbReference type="Gene3D" id="3.40.50.10810">
    <property type="entry name" value="Tandem AAA-ATPase domain"/>
    <property type="match status" value="1"/>
</dbReference>
<dbReference type="GO" id="GO:0008270">
    <property type="term" value="F:zinc ion binding"/>
    <property type="evidence" value="ECO:0007669"/>
    <property type="project" value="UniProtKB-KW"/>
</dbReference>
<gene>
    <name evidence="6" type="ORF">nbrc107697_00850</name>
    <name evidence="7" type="ORF">nbrc107697_30010</name>
</gene>
<dbReference type="CDD" id="cd18793">
    <property type="entry name" value="SF2_C_SNF"/>
    <property type="match status" value="1"/>
</dbReference>
<evidence type="ECO:0000259" key="5">
    <source>
        <dbReference type="PROSITE" id="PS51194"/>
    </source>
</evidence>
<dbReference type="InterPro" id="IPR000330">
    <property type="entry name" value="SNF2_N"/>
</dbReference>
<reference evidence="8" key="1">
    <citation type="submission" date="2019-06" db="EMBL/GenBank/DDBJ databases">
        <title>Gordonia isolated from sludge of a wastewater treatment plant.</title>
        <authorList>
            <person name="Tamura T."/>
            <person name="Aoyama K."/>
            <person name="Kang Y."/>
            <person name="Saito S."/>
            <person name="Akiyama N."/>
            <person name="Yazawa K."/>
            <person name="Gonoi T."/>
            <person name="Mikami Y."/>
        </authorList>
    </citation>
    <scope>NUCLEOTIDE SEQUENCE [LARGE SCALE GENOMIC DNA]</scope>
    <source>
        <strain evidence="8">NBRC 107697</strain>
    </source>
</reference>
<dbReference type="OrthoDB" id="9760715at2"/>
<dbReference type="GO" id="GO:0005524">
    <property type="term" value="F:ATP binding"/>
    <property type="evidence" value="ECO:0007669"/>
    <property type="project" value="InterPro"/>
</dbReference>
<evidence type="ECO:0008006" key="9">
    <source>
        <dbReference type="Google" id="ProtNLM"/>
    </source>
</evidence>
<feature type="domain" description="Helicase ATP-binding" evidence="4">
    <location>
        <begin position="682"/>
        <end position="842"/>
    </location>
</feature>
<dbReference type="EMBL" id="BJOU01000014">
    <property type="protein sequence ID" value="GED98962.1"/>
    <property type="molecule type" value="Genomic_DNA"/>
</dbReference>
<dbReference type="InterPro" id="IPR014001">
    <property type="entry name" value="Helicase_ATP-bd"/>
</dbReference>
<proteinExistence type="predicted"/>
<dbReference type="Proteomes" id="UP000444980">
    <property type="component" value="Unassembled WGS sequence"/>
</dbReference>
<evidence type="ECO:0000259" key="3">
    <source>
        <dbReference type="PROSITE" id="PS50966"/>
    </source>
</evidence>
<dbReference type="GO" id="GO:0016787">
    <property type="term" value="F:hydrolase activity"/>
    <property type="evidence" value="ECO:0007669"/>
    <property type="project" value="UniProtKB-KW"/>
</dbReference>
<dbReference type="PROSITE" id="PS50966">
    <property type="entry name" value="ZF_SWIM"/>
    <property type="match status" value="1"/>
</dbReference>
<dbReference type="InterPro" id="IPR049730">
    <property type="entry name" value="SNF2/RAD54-like_C"/>
</dbReference>
<evidence type="ECO:0000313" key="6">
    <source>
        <dbReference type="EMBL" id="GED96046.1"/>
    </source>
</evidence>
<dbReference type="InterPro" id="IPR038718">
    <property type="entry name" value="SNF2-like_sf"/>
</dbReference>
<dbReference type="Gene3D" id="3.40.50.300">
    <property type="entry name" value="P-loop containing nucleotide triphosphate hydrolases"/>
    <property type="match status" value="1"/>
</dbReference>
<feature type="domain" description="Helicase C-terminal" evidence="5">
    <location>
        <begin position="963"/>
        <end position="1128"/>
    </location>
</feature>
<evidence type="ECO:0000256" key="1">
    <source>
        <dbReference type="ARBA" id="ARBA00022801"/>
    </source>
</evidence>
<evidence type="ECO:0000256" key="2">
    <source>
        <dbReference type="PROSITE-ProRule" id="PRU00325"/>
    </source>
</evidence>
<dbReference type="PROSITE" id="PS51192">
    <property type="entry name" value="HELICASE_ATP_BIND_1"/>
    <property type="match status" value="1"/>
</dbReference>
<evidence type="ECO:0000259" key="4">
    <source>
        <dbReference type="PROSITE" id="PS51192"/>
    </source>
</evidence>
<dbReference type="Pfam" id="PF00176">
    <property type="entry name" value="SNF2-rel_dom"/>
    <property type="match status" value="1"/>
</dbReference>
<protein>
    <recommendedName>
        <fullName evidence="9">DNA helicase</fullName>
    </recommendedName>
</protein>
<dbReference type="SMART" id="SM00490">
    <property type="entry name" value="HELICc"/>
    <property type="match status" value="1"/>
</dbReference>
<keyword evidence="2" id="KW-0479">Metal-binding</keyword>
<dbReference type="Pfam" id="PF00271">
    <property type="entry name" value="Helicase_C"/>
    <property type="match status" value="1"/>
</dbReference>
<keyword evidence="1" id="KW-0378">Hydrolase</keyword>
<name>A0A7M3STS2_9ACTN</name>
<reference evidence="6" key="2">
    <citation type="journal article" date="2020" name="Int. J. Syst. Evol. Microbiol.">
        <title>Gordonia crocea sp. nov. and Gordonia spumicola sp. nov. isolated from sludge of a wastewater treatment plant.</title>
        <authorList>
            <person name="Tamura T."/>
            <person name="Saito S."/>
            <person name="Hamada M."/>
            <person name="Kang Y."/>
            <person name="Hoshino Y."/>
            <person name="Gonoi T."/>
            <person name="Mikami Y."/>
            <person name="Yaguchi T."/>
        </authorList>
    </citation>
    <scope>NUCLEOTIDE SEQUENCE</scope>
    <source>
        <strain evidence="6">NBRC 107697</strain>
    </source>
</reference>
<dbReference type="SUPFAM" id="SSF52540">
    <property type="entry name" value="P-loop containing nucleoside triphosphate hydrolases"/>
    <property type="match status" value="2"/>
</dbReference>
<organism evidence="6 8">
    <name type="scientific">Gordonia crocea</name>
    <dbReference type="NCBI Taxonomy" id="589162"/>
    <lineage>
        <taxon>Bacteria</taxon>
        <taxon>Bacillati</taxon>
        <taxon>Actinomycetota</taxon>
        <taxon>Actinomycetes</taxon>
        <taxon>Mycobacteriales</taxon>
        <taxon>Gordoniaceae</taxon>
        <taxon>Gordonia</taxon>
    </lineage>
</organism>
<sequence>MPSFDPLEFFTAADLYDDFDPGSIQRGIGYADRGRIMNRTWSDDGLSLRAKCVGSGRVYDVVVQFAAQGAGGRSLTVATCTCPVGAECKHAVALLVTESRDPAAGAGGPAGSPWRTVLGGLTAQTAPGPSAVALGRSLGIQFHLPKATQYAQHPAPTIALVTTGKTGSWIKTGINWTATVAGSGYVPGMSGRFDPEQYDDEQLRAIRGIARAFATNYQAHSGGSLALGSAPADIWDLLERARDAGVALLPSPTLGVASVELIKTSGVGLEVSRATGDRGGITVRTFVHVNHEAYDGGPVGLIGVPRPHGMFSISGTAMLIGPFTSPGDDRGLERLLAAPAMHIPEEEVAEFATEVVPTLPASLPVLVDDEAIVKPRIDGPFELLRIDLNEQGARVRWGAAYEINGRLKPVAAGSGALAYRDVEAESRALAQVRDAMQTVAAVCGRWRNQAIHHLQQDMRNAGPPARVELQNRIDDLAEAPSVPDAARIADVDLLRRVYTYSPVDAAVLCHEVLPLLREHGIHVEVDGDADRFRAAQGDPDITLTADDGGNDWFNLHVRVEVDGAVVPLDRLIVELNSSATHMLLDDGTYFPLDHPALARLAELLDEARALGEIEGSRVRRESYNATLWEELLSLGVVDGDLVRWQQRMVHLATASLPEPGTPPPTLQAQLRDYQLDGYNWLKFLWDNRIGGVLADDMGLGKTVQGLSLIASALQDDPDARFLVIAPTSVVGNWVREAAKFLPSAPAVSVSSVRTDGPVDEQIGDARIVVTSYTLFRLQFDAFESFDWAAVFFDEAQFIKNHNGKTHQCARRLTAQMKVAMTGTPMENSLMELWALLSVSAPGLFPSPKAFTDYFRKPIESGAEPQRLALLRRRIRPIMLRRTKDQVVKDLPPKQEQILALDLHPKHEKIYQTRLNRERQKVLGLLGDWERNRFEIFRSLTMLRQLSLHAGLVDEKDAGVASAKIDHLAEQLPELIAEGHSALVFSQFTGFLALVRERLDELGIGYAYLDGSMTAKARSAEIARFTGGQVQVFLISLKAGGFGLNLTEADYCFVCDPWWNPAAEAQAVDRAHRIGQTRPVTVYRLVSAGTIEEKVIALQDRKRELFTAVVDEGDLFGAGISESDIRELLGEGTLPT</sequence>
<comment type="caution">
    <text evidence="6">The sequence shown here is derived from an EMBL/GenBank/DDBJ whole genome shotgun (WGS) entry which is preliminary data.</text>
</comment>
<dbReference type="PANTHER" id="PTHR10799">
    <property type="entry name" value="SNF2/RAD54 HELICASE FAMILY"/>
    <property type="match status" value="1"/>
</dbReference>
<dbReference type="PROSITE" id="PS51194">
    <property type="entry name" value="HELICASE_CTER"/>
    <property type="match status" value="1"/>
</dbReference>